<feature type="region of interest" description="Disordered" evidence="2">
    <location>
        <begin position="734"/>
        <end position="780"/>
    </location>
</feature>
<sequence>MCELGTNASPFFPCQKSGAPPGREGRPMERKGRGSSKFQKAQKPHKECMGRQPIPCHPNRNSGQSGSCRILYRVMYTWNRGGRLKELRIRHLARKFFYLWKRKTFGRVLPSKARAYFVQKMLQKTFGEWKEEWWVLCREWKLTVRADCHYRSVPTAPECGLWRPTEAGLLSQASHAAVLFHRETWTRQVFAQWLLRQREQRDGRAAEKVATWYAERRVLSQFWGRWHRATLACLEEREGIALASGHHRRQLLRSTLYLWRENIWEVKRGQAKEAAAWHSHSEKLLRRSWRKWRQYQMQKTEKWKKTAQAEGHYQQSLLGRVMAAWKAYQKNIQCLLHQVAQKERDHNRELLRQVVRSWKENTAELRQEAKAARLAGHHYRRVCLSKVLSQWREAAALRANHREKVAVAVKDAQRQLQTGRLRGLFLRWREASASSSQQKGQLTVAAEHHRRQLLSWCLEKWKQDHLGRIRAMLLQRQGEQLLARRLSAAAFAFWKGKLADRRRERQQTVQALWHWSRSLQRKVLGAWGRSVQEQLRKKGRMARAAESYQAELLREGICRILRYVASMKQQRGCLQAQQQLQAACRRHQLVYRCAMMWKQKALSRKPSLACSGAPTKKHVTFEVPRPGHVPPGIPTGQANLPGVPRDYQAAGDSIFTDLYAARQARLQPRRPDFLTPFPEKRGLPHPGKWLESSAGLPQPAAAGPHLSALPSIDPSPPPFSSCGYSSCSFPKSGPPRTSWLHGAAPELRTPSSFMPGAKRTSVETPSLPPLAAAPGRERPAVVSRGPLLAPEDFTRGSRPPLCGKAETKRGKTEIQQLQEELQRIGQKMHYYYSQQQELKCVAQAPFPSNPGVSFCFAACRRRFLTFLGLVWFWLQLKVQIASLVSTLEEERQLMEKYASRIQDIRAALKTWTMAPPPAV</sequence>
<feature type="compositionally biased region" description="Basic and acidic residues" evidence="2">
    <location>
        <begin position="23"/>
        <end position="32"/>
    </location>
</feature>
<feature type="region of interest" description="Disordered" evidence="2">
    <location>
        <begin position="1"/>
        <end position="64"/>
    </location>
</feature>
<name>A0A6J1V5Y7_9SAUR</name>
<dbReference type="KEGG" id="nss:113422162"/>
<evidence type="ECO:0000313" key="4">
    <source>
        <dbReference type="RefSeq" id="XP_026538706.1"/>
    </source>
</evidence>
<dbReference type="GeneID" id="113422162"/>
<organism evidence="3 4">
    <name type="scientific">Notechis scutatus</name>
    <name type="common">mainland tiger snake</name>
    <dbReference type="NCBI Taxonomy" id="8663"/>
    <lineage>
        <taxon>Eukaryota</taxon>
        <taxon>Metazoa</taxon>
        <taxon>Chordata</taxon>
        <taxon>Craniata</taxon>
        <taxon>Vertebrata</taxon>
        <taxon>Euteleostomi</taxon>
        <taxon>Lepidosauria</taxon>
        <taxon>Squamata</taxon>
        <taxon>Bifurcata</taxon>
        <taxon>Unidentata</taxon>
        <taxon>Episquamata</taxon>
        <taxon>Toxicofera</taxon>
        <taxon>Serpentes</taxon>
        <taxon>Colubroidea</taxon>
        <taxon>Elapidae</taxon>
        <taxon>Hydrophiinae</taxon>
        <taxon>Notechis</taxon>
    </lineage>
</organism>
<feature type="coiled-coil region" evidence="1">
    <location>
        <begin position="348"/>
        <end position="375"/>
    </location>
</feature>
<evidence type="ECO:0000256" key="2">
    <source>
        <dbReference type="SAM" id="MobiDB-lite"/>
    </source>
</evidence>
<dbReference type="PANTHER" id="PTHR22028:SF4">
    <property type="entry name" value="PROTEIN SFI1 HOMOLOG"/>
    <property type="match status" value="1"/>
</dbReference>
<keyword evidence="3" id="KW-1185">Reference proteome</keyword>
<gene>
    <name evidence="4" type="primary">SFI1</name>
</gene>
<evidence type="ECO:0000256" key="1">
    <source>
        <dbReference type="SAM" id="Coils"/>
    </source>
</evidence>
<dbReference type="GO" id="GO:0019902">
    <property type="term" value="F:phosphatase binding"/>
    <property type="evidence" value="ECO:0007669"/>
    <property type="project" value="TreeGrafter"/>
</dbReference>
<dbReference type="CTD" id="9814"/>
<dbReference type="RefSeq" id="XP_026538706.1">
    <property type="nucleotide sequence ID" value="XM_026682921.1"/>
</dbReference>
<proteinExistence type="predicted"/>
<keyword evidence="1" id="KW-0175">Coiled coil</keyword>
<feature type="region of interest" description="Disordered" evidence="2">
    <location>
        <begin position="670"/>
        <end position="712"/>
    </location>
</feature>
<dbReference type="PANTHER" id="PTHR22028">
    <property type="entry name" value="SFI1 SPINDLE BODY DOMAIN-CONTAINING PROTEIN-RELATED"/>
    <property type="match status" value="1"/>
</dbReference>
<protein>
    <submittedName>
        <fullName evidence="4">Protein SFI1 homolog</fullName>
    </submittedName>
</protein>
<accession>A0A6J1V5Y7</accession>
<dbReference type="InterPro" id="IPR052270">
    <property type="entry name" value="CACF_protein"/>
</dbReference>
<dbReference type="Proteomes" id="UP000504612">
    <property type="component" value="Unplaced"/>
</dbReference>
<dbReference type="AlphaFoldDB" id="A0A6J1V5Y7"/>
<reference evidence="4" key="1">
    <citation type="submission" date="2025-08" db="UniProtKB">
        <authorList>
            <consortium name="RefSeq"/>
        </authorList>
    </citation>
    <scope>IDENTIFICATION</scope>
</reference>
<evidence type="ECO:0000313" key="3">
    <source>
        <dbReference type="Proteomes" id="UP000504612"/>
    </source>
</evidence>